<keyword evidence="3 11" id="KW-0997">Cell inner membrane</keyword>
<evidence type="ECO:0000256" key="8">
    <source>
        <dbReference type="ARBA" id="ARBA00022989"/>
    </source>
</evidence>
<feature type="domain" description="Glycosyltransferase 2-like" evidence="14">
    <location>
        <begin position="244"/>
        <end position="451"/>
    </location>
</feature>
<evidence type="ECO:0000256" key="2">
    <source>
        <dbReference type="ARBA" id="ARBA00022475"/>
    </source>
</evidence>
<feature type="transmembrane region" description="Helical" evidence="11">
    <location>
        <begin position="450"/>
        <end position="469"/>
    </location>
</feature>
<feature type="transmembrane region" description="Helical" evidence="11">
    <location>
        <begin position="66"/>
        <end position="85"/>
    </location>
</feature>
<feature type="transmembrane region" description="Helical" evidence="11">
    <location>
        <begin position="526"/>
        <end position="547"/>
    </location>
</feature>
<feature type="transmembrane region" description="Helical" evidence="11">
    <location>
        <begin position="42"/>
        <end position="59"/>
    </location>
</feature>
<sequence>MSFTAASRAGRQVPLDRALYLTMWLAVGACIAVLAALPVSTWTQALLGVTGLLIVIASRPFSRVPVVRFIMLATASTMVLRYWIWRLTETLPSPDEPLSFVAALLLFATETYTIGIFFMTGFMTADPITRAPPATVNARDLPTVNVLVPSYNEPASMLAVTLSAAKNMHYPPDKMIVVLCDDGGTDERCNHEDPAIAEKAVKRRAQLQEMCAELGVLYSTRERNEHAKAGNMSAALARLDGDLVAVFDADHVPSRDFLARTAGHFVERDDLFLVQTPHFFLNPDPIQRNIGLVDNCPPENEMFYGHVHQGLDRWEGTFFCGSAALIRRAALDSVGGFSGETITEDAETALDIHATGWKSLYVNHAMIAGLQPETFVSFIQQRGRWATGMMQMLILKNPIFRKGLRFSQRLCYLNSMTFWFFPIVRMIFILAPLLYLFFGLEIFVATYQEVLAYMATYIAVSFVVQNALFNSYRWPLMSELYETTQAPYLSSAVIKTFLKPRAAKFNVTAKDEVLDEDMISPIARPLLILFLLMLAGVAAAVFRWIMFPGDREVLQLVGGWALFNFMLIGAALQTVHEKQQRRGVPRVPLEEPAEVSLAGHPDRLMGARVCDASLSGAQILIKNGPEILPGQIAEGAPLIVRPVLEDAPSLSHPIRGTIRWARKEGAHIRLGYEFTEDQPRIVAETVGHLIYGKSSRWAARREAYFSEMGLLGGMFYIFRLSLRGMVRTARALIAEPGRRRRAAKAAVGPAVAPTREAPVHEAAFAGYVDPVILRLEAAQKYRAAQGDIGAETPGTPPARPTVRGAV</sequence>
<keyword evidence="8 11" id="KW-1133">Transmembrane helix</keyword>
<dbReference type="RefSeq" id="WP_133397776.1">
    <property type="nucleotide sequence ID" value="NZ_SNAA01000018.1"/>
</dbReference>
<dbReference type="OrthoDB" id="9806824at2"/>
<comment type="pathway">
    <text evidence="11">Glycan metabolism; bacterial cellulose biosynthesis.</text>
</comment>
<evidence type="ECO:0000256" key="10">
    <source>
        <dbReference type="ARBA" id="ARBA00048682"/>
    </source>
</evidence>
<evidence type="ECO:0000256" key="11">
    <source>
        <dbReference type="RuleBase" id="RU365020"/>
    </source>
</evidence>
<keyword evidence="6 11" id="KW-0812">Transmembrane</keyword>
<dbReference type="PANTHER" id="PTHR43867">
    <property type="entry name" value="CELLULOSE SYNTHASE CATALYTIC SUBUNIT A [UDP-FORMING]"/>
    <property type="match status" value="1"/>
</dbReference>
<feature type="transmembrane region" description="Helical" evidence="11">
    <location>
        <begin position="553"/>
        <end position="572"/>
    </location>
</feature>
<dbReference type="Proteomes" id="UP000295701">
    <property type="component" value="Unassembled WGS sequence"/>
</dbReference>
<keyword evidence="11" id="KW-0973">c-di-GMP</keyword>
<comment type="cofactor">
    <cofactor evidence="11">
        <name>Mg(2+)</name>
        <dbReference type="ChEBI" id="CHEBI:18420"/>
    </cofactor>
</comment>
<dbReference type="InterPro" id="IPR009875">
    <property type="entry name" value="PilZ_domain"/>
</dbReference>
<comment type="catalytic activity">
    <reaction evidence="10 11">
        <text>[(1-&gt;4)-beta-D-glucosyl](n) + UDP-alpha-D-glucose = [(1-&gt;4)-beta-D-glucosyl](n+1) + UDP + H(+)</text>
        <dbReference type="Rhea" id="RHEA:19929"/>
        <dbReference type="Rhea" id="RHEA-COMP:10033"/>
        <dbReference type="Rhea" id="RHEA-COMP:10034"/>
        <dbReference type="ChEBI" id="CHEBI:15378"/>
        <dbReference type="ChEBI" id="CHEBI:18246"/>
        <dbReference type="ChEBI" id="CHEBI:58223"/>
        <dbReference type="ChEBI" id="CHEBI:58885"/>
        <dbReference type="EC" id="2.4.1.12"/>
    </reaction>
</comment>
<feature type="region of interest" description="Disordered" evidence="12">
    <location>
        <begin position="786"/>
        <end position="806"/>
    </location>
</feature>
<keyword evidence="7 11" id="KW-0135">Cellulose biosynthesis</keyword>
<dbReference type="UniPathway" id="UPA00694"/>
<feature type="transmembrane region" description="Helical" evidence="11">
    <location>
        <begin position="410"/>
        <end position="438"/>
    </location>
</feature>
<keyword evidence="2 11" id="KW-1003">Cell membrane</keyword>
<dbReference type="GO" id="GO:0005886">
    <property type="term" value="C:plasma membrane"/>
    <property type="evidence" value="ECO:0007669"/>
    <property type="project" value="UniProtKB-SubCell"/>
</dbReference>
<dbReference type="Pfam" id="PF07238">
    <property type="entry name" value="PilZ"/>
    <property type="match status" value="1"/>
</dbReference>
<keyword evidence="9 11" id="KW-0472">Membrane</keyword>
<evidence type="ECO:0000256" key="4">
    <source>
        <dbReference type="ARBA" id="ARBA00022676"/>
    </source>
</evidence>
<dbReference type="CDD" id="cd06421">
    <property type="entry name" value="CESA_CelA_like"/>
    <property type="match status" value="1"/>
</dbReference>
<dbReference type="EC" id="2.4.1.12" evidence="11"/>
<dbReference type="SUPFAM" id="SSF53448">
    <property type="entry name" value="Nucleotide-diphospho-sugar transferases"/>
    <property type="match status" value="1"/>
</dbReference>
<dbReference type="SUPFAM" id="SSF141371">
    <property type="entry name" value="PilZ domain-like"/>
    <property type="match status" value="1"/>
</dbReference>
<comment type="caution">
    <text evidence="15">The sequence shown here is derived from an EMBL/GenBank/DDBJ whole genome shotgun (WGS) entry which is preliminary data.</text>
</comment>
<comment type="function">
    <text evidence="11">Catalytic subunit of cellulose synthase. It polymerizes uridine 5'-diphosphate glucose to cellulose.</text>
</comment>
<dbReference type="AlphaFoldDB" id="A0A4R6A107"/>
<reference evidence="15 16" key="1">
    <citation type="submission" date="2019-03" db="EMBL/GenBank/DDBJ databases">
        <title>Primorskyibacter sp. SS33 isolated from sediments.</title>
        <authorList>
            <person name="Xunke S."/>
        </authorList>
    </citation>
    <scope>NUCLEOTIDE SEQUENCE [LARGE SCALE GENOMIC DNA]</scope>
    <source>
        <strain evidence="15 16">SS33</strain>
    </source>
</reference>
<feature type="transmembrane region" description="Helical" evidence="11">
    <location>
        <begin position="703"/>
        <end position="722"/>
    </location>
</feature>
<evidence type="ECO:0000256" key="5">
    <source>
        <dbReference type="ARBA" id="ARBA00022679"/>
    </source>
</evidence>
<protein>
    <recommendedName>
        <fullName evidence="11">Cellulose synthase catalytic subunit [UDP-forming]</fullName>
        <ecNumber evidence="11">2.4.1.12</ecNumber>
    </recommendedName>
</protein>
<feature type="transmembrane region" description="Helical" evidence="11">
    <location>
        <begin position="97"/>
        <end position="120"/>
    </location>
</feature>
<feature type="domain" description="PilZ" evidence="13">
    <location>
        <begin position="580"/>
        <end position="690"/>
    </location>
</feature>
<dbReference type="GO" id="GO:0035438">
    <property type="term" value="F:cyclic-di-GMP binding"/>
    <property type="evidence" value="ECO:0007669"/>
    <property type="project" value="InterPro"/>
</dbReference>
<evidence type="ECO:0000256" key="7">
    <source>
        <dbReference type="ARBA" id="ARBA00022916"/>
    </source>
</evidence>
<dbReference type="PRINTS" id="PR01439">
    <property type="entry name" value="CELLSNTHASEA"/>
</dbReference>
<comment type="subcellular location">
    <subcellularLocation>
        <location evidence="1">Cell inner membrane</location>
        <topology evidence="1">Multi-pass membrane protein</topology>
    </subcellularLocation>
</comment>
<name>A0A4R6A107_9RHOB</name>
<keyword evidence="4 11" id="KW-0328">Glycosyltransferase</keyword>
<dbReference type="Pfam" id="PF13632">
    <property type="entry name" value="Glyco_trans_2_3"/>
    <property type="match status" value="1"/>
</dbReference>
<dbReference type="GO" id="GO:0030244">
    <property type="term" value="P:cellulose biosynthetic process"/>
    <property type="evidence" value="ECO:0007669"/>
    <property type="project" value="UniProtKB-KW"/>
</dbReference>
<keyword evidence="16" id="KW-1185">Reference proteome</keyword>
<accession>A0A4R6A107</accession>
<dbReference type="GO" id="GO:0006011">
    <property type="term" value="P:UDP-alpha-D-glucose metabolic process"/>
    <property type="evidence" value="ECO:0007669"/>
    <property type="project" value="InterPro"/>
</dbReference>
<dbReference type="EMBL" id="SNAA01000018">
    <property type="protein sequence ID" value="TDL76262.1"/>
    <property type="molecule type" value="Genomic_DNA"/>
</dbReference>
<evidence type="ECO:0000313" key="15">
    <source>
        <dbReference type="EMBL" id="TDL76262.1"/>
    </source>
</evidence>
<evidence type="ECO:0000259" key="13">
    <source>
        <dbReference type="Pfam" id="PF07238"/>
    </source>
</evidence>
<dbReference type="GO" id="GO:0016760">
    <property type="term" value="F:cellulose synthase (UDP-forming) activity"/>
    <property type="evidence" value="ECO:0007669"/>
    <property type="project" value="UniProtKB-EC"/>
</dbReference>
<feature type="transmembrane region" description="Helical" evidence="11">
    <location>
        <begin position="18"/>
        <end position="36"/>
    </location>
</feature>
<dbReference type="Gene3D" id="2.40.10.220">
    <property type="entry name" value="predicted glycosyltransferase like domains"/>
    <property type="match status" value="1"/>
</dbReference>
<evidence type="ECO:0000313" key="16">
    <source>
        <dbReference type="Proteomes" id="UP000295701"/>
    </source>
</evidence>
<gene>
    <name evidence="15" type="primary">bcsA</name>
    <name evidence="15" type="ORF">E2L08_14315</name>
</gene>
<organism evidence="15 16">
    <name type="scientific">Palleronia sediminis</name>
    <dbReference type="NCBI Taxonomy" id="2547833"/>
    <lineage>
        <taxon>Bacteria</taxon>
        <taxon>Pseudomonadati</taxon>
        <taxon>Pseudomonadota</taxon>
        <taxon>Alphaproteobacteria</taxon>
        <taxon>Rhodobacterales</taxon>
        <taxon>Roseobacteraceae</taxon>
        <taxon>Palleronia</taxon>
    </lineage>
</organism>
<dbReference type="InterPro" id="IPR001173">
    <property type="entry name" value="Glyco_trans_2-like"/>
</dbReference>
<keyword evidence="5 11" id="KW-0808">Transferase</keyword>
<evidence type="ECO:0000259" key="14">
    <source>
        <dbReference type="Pfam" id="PF13632"/>
    </source>
</evidence>
<evidence type="ECO:0000256" key="12">
    <source>
        <dbReference type="SAM" id="MobiDB-lite"/>
    </source>
</evidence>
<dbReference type="InterPro" id="IPR003919">
    <property type="entry name" value="Cell_synth_A"/>
</dbReference>
<dbReference type="InterPro" id="IPR050321">
    <property type="entry name" value="Glycosyltr_2/OpgH_subfam"/>
</dbReference>
<dbReference type="Gene3D" id="3.90.550.10">
    <property type="entry name" value="Spore Coat Polysaccharide Biosynthesis Protein SpsA, Chain A"/>
    <property type="match status" value="1"/>
</dbReference>
<dbReference type="NCBIfam" id="TIGR03030">
    <property type="entry name" value="CelA"/>
    <property type="match status" value="1"/>
</dbReference>
<proteinExistence type="predicted"/>
<evidence type="ECO:0000256" key="1">
    <source>
        <dbReference type="ARBA" id="ARBA00004429"/>
    </source>
</evidence>
<dbReference type="PANTHER" id="PTHR43867:SF2">
    <property type="entry name" value="CELLULOSE SYNTHASE CATALYTIC SUBUNIT A [UDP-FORMING]"/>
    <property type="match status" value="1"/>
</dbReference>
<evidence type="ECO:0000256" key="6">
    <source>
        <dbReference type="ARBA" id="ARBA00022692"/>
    </source>
</evidence>
<evidence type="ECO:0000256" key="3">
    <source>
        <dbReference type="ARBA" id="ARBA00022519"/>
    </source>
</evidence>
<evidence type="ECO:0000256" key="9">
    <source>
        <dbReference type="ARBA" id="ARBA00023136"/>
    </source>
</evidence>
<dbReference type="InterPro" id="IPR029044">
    <property type="entry name" value="Nucleotide-diphossugar_trans"/>
</dbReference>